<evidence type="ECO:0000313" key="6">
    <source>
        <dbReference type="Proteomes" id="UP000001593"/>
    </source>
</evidence>
<dbReference type="EMBL" id="DS469542">
    <property type="protein sequence ID" value="EDO44676.1"/>
    <property type="molecule type" value="Genomic_DNA"/>
</dbReference>
<feature type="repeat" description="ANK" evidence="3">
    <location>
        <begin position="133"/>
        <end position="165"/>
    </location>
</feature>
<dbReference type="PANTHER" id="PTHR24173">
    <property type="entry name" value="ANKYRIN REPEAT CONTAINING"/>
    <property type="match status" value="1"/>
</dbReference>
<keyword evidence="6" id="KW-1185">Reference proteome</keyword>
<dbReference type="Pfam" id="PF12796">
    <property type="entry name" value="Ank_2"/>
    <property type="match status" value="3"/>
</dbReference>
<sequence length="196" mass="21322">TPLHLAARNGHLKCLKILVDAGADTEIRSSQGQTAREIAIAEGKYECANFLRTVEALYGCFLFFYLLFSAYRAAYGGFFEITKLLLEHGADGSPNTFSGMTPLYGACLKHHADVVWLLAKTMPHHVNTATKMEKMTPLHVAAGEGNAIIIRILLQTPGKADINAQSIMGRTALHDSITVGQIEIVRLLLDKGADVN</sequence>
<dbReference type="PRINTS" id="PR01415">
    <property type="entry name" value="ANKYRIN"/>
</dbReference>
<dbReference type="Gene3D" id="1.25.40.20">
    <property type="entry name" value="Ankyrin repeat-containing domain"/>
    <property type="match status" value="2"/>
</dbReference>
<dbReference type="InParanoid" id="A7RV31"/>
<keyword evidence="4" id="KW-0472">Membrane</keyword>
<dbReference type="SMART" id="SM00248">
    <property type="entry name" value="ANK"/>
    <property type="match status" value="6"/>
</dbReference>
<keyword evidence="2 3" id="KW-0040">ANK repeat</keyword>
<organism evidence="5 6">
    <name type="scientific">Nematostella vectensis</name>
    <name type="common">Starlet sea anemone</name>
    <dbReference type="NCBI Taxonomy" id="45351"/>
    <lineage>
        <taxon>Eukaryota</taxon>
        <taxon>Metazoa</taxon>
        <taxon>Cnidaria</taxon>
        <taxon>Anthozoa</taxon>
        <taxon>Hexacorallia</taxon>
        <taxon>Actiniaria</taxon>
        <taxon>Edwardsiidae</taxon>
        <taxon>Nematostella</taxon>
    </lineage>
</organism>
<dbReference type="PANTHER" id="PTHR24173:SF74">
    <property type="entry name" value="ANKYRIN REPEAT DOMAIN-CONTAINING PROTEIN 16"/>
    <property type="match status" value="1"/>
</dbReference>
<proteinExistence type="predicted"/>
<feature type="non-terminal residue" evidence="5">
    <location>
        <position position="196"/>
    </location>
</feature>
<keyword evidence="4" id="KW-1133">Transmembrane helix</keyword>
<keyword evidence="4" id="KW-0812">Transmembrane</keyword>
<dbReference type="PROSITE" id="PS50088">
    <property type="entry name" value="ANK_REPEAT"/>
    <property type="match status" value="3"/>
</dbReference>
<dbReference type="HOGENOM" id="CLU_1386601_0_0_1"/>
<gene>
    <name evidence="5" type="ORF">NEMVEDRAFT_v1g36039</name>
</gene>
<dbReference type="PhylomeDB" id="A7RV31"/>
<protein>
    <recommendedName>
        <fullName evidence="7">Ankyrin</fullName>
    </recommendedName>
</protein>
<dbReference type="PROSITE" id="PS50297">
    <property type="entry name" value="ANK_REP_REGION"/>
    <property type="match status" value="3"/>
</dbReference>
<evidence type="ECO:0008006" key="7">
    <source>
        <dbReference type="Google" id="ProtNLM"/>
    </source>
</evidence>
<feature type="repeat" description="ANK" evidence="3">
    <location>
        <begin position="1"/>
        <end position="30"/>
    </location>
</feature>
<dbReference type="SUPFAM" id="SSF48403">
    <property type="entry name" value="Ankyrin repeat"/>
    <property type="match status" value="1"/>
</dbReference>
<feature type="non-terminal residue" evidence="5">
    <location>
        <position position="1"/>
    </location>
</feature>
<accession>A7RV31</accession>
<dbReference type="InterPro" id="IPR002110">
    <property type="entry name" value="Ankyrin_rpt"/>
</dbReference>
<dbReference type="AlphaFoldDB" id="A7RV31"/>
<feature type="repeat" description="ANK" evidence="3">
    <location>
        <begin position="168"/>
        <end position="196"/>
    </location>
</feature>
<evidence type="ECO:0000256" key="3">
    <source>
        <dbReference type="PROSITE-ProRule" id="PRU00023"/>
    </source>
</evidence>
<dbReference type="eggNOG" id="KOG4177">
    <property type="taxonomic scope" value="Eukaryota"/>
</dbReference>
<evidence type="ECO:0000256" key="4">
    <source>
        <dbReference type="SAM" id="Phobius"/>
    </source>
</evidence>
<dbReference type="InterPro" id="IPR036770">
    <property type="entry name" value="Ankyrin_rpt-contain_sf"/>
</dbReference>
<evidence type="ECO:0000256" key="1">
    <source>
        <dbReference type="ARBA" id="ARBA00022737"/>
    </source>
</evidence>
<evidence type="ECO:0000256" key="2">
    <source>
        <dbReference type="ARBA" id="ARBA00023043"/>
    </source>
</evidence>
<dbReference type="STRING" id="45351.A7RV31"/>
<evidence type="ECO:0000313" key="5">
    <source>
        <dbReference type="EMBL" id="EDO44676.1"/>
    </source>
</evidence>
<reference evidence="5 6" key="1">
    <citation type="journal article" date="2007" name="Science">
        <title>Sea anemone genome reveals ancestral eumetazoan gene repertoire and genomic organization.</title>
        <authorList>
            <person name="Putnam N.H."/>
            <person name="Srivastava M."/>
            <person name="Hellsten U."/>
            <person name="Dirks B."/>
            <person name="Chapman J."/>
            <person name="Salamov A."/>
            <person name="Terry A."/>
            <person name="Shapiro H."/>
            <person name="Lindquist E."/>
            <person name="Kapitonov V.V."/>
            <person name="Jurka J."/>
            <person name="Genikhovich G."/>
            <person name="Grigoriev I.V."/>
            <person name="Lucas S.M."/>
            <person name="Steele R.E."/>
            <person name="Finnerty J.R."/>
            <person name="Technau U."/>
            <person name="Martindale M.Q."/>
            <person name="Rokhsar D.S."/>
        </authorList>
    </citation>
    <scope>NUCLEOTIDE SEQUENCE [LARGE SCALE GENOMIC DNA]</scope>
    <source>
        <strain evidence="6">CH2 X CH6</strain>
    </source>
</reference>
<name>A7RV31_NEMVE</name>
<dbReference type="Proteomes" id="UP000001593">
    <property type="component" value="Unassembled WGS sequence"/>
</dbReference>
<keyword evidence="1" id="KW-0677">Repeat</keyword>
<feature type="transmembrane region" description="Helical" evidence="4">
    <location>
        <begin position="56"/>
        <end position="75"/>
    </location>
</feature>